<gene>
    <name evidence="1" type="ORF">TNO020_440168</name>
</gene>
<protein>
    <recommendedName>
        <fullName evidence="3">Roadblock/LAMTOR2 domain-containing protein</fullName>
    </recommendedName>
</protein>
<dbReference type="Proteomes" id="UP000234211">
    <property type="component" value="Unassembled WGS sequence"/>
</dbReference>
<organism evidence="1 2">
    <name type="scientific">Tenacibaculum piscium</name>
    <dbReference type="NCBI Taxonomy" id="1458515"/>
    <lineage>
        <taxon>Bacteria</taxon>
        <taxon>Pseudomonadati</taxon>
        <taxon>Bacteroidota</taxon>
        <taxon>Flavobacteriia</taxon>
        <taxon>Flavobacteriales</taxon>
        <taxon>Flavobacteriaceae</taxon>
        <taxon>Tenacibaculum</taxon>
    </lineage>
</organism>
<proteinExistence type="predicted"/>
<dbReference type="EMBL" id="OENF01000039">
    <property type="protein sequence ID" value="SOS75391.1"/>
    <property type="molecule type" value="Genomic_DNA"/>
</dbReference>
<keyword evidence="2" id="KW-1185">Reference proteome</keyword>
<dbReference type="AlphaFoldDB" id="A0A2H1YJ24"/>
<dbReference type="RefSeq" id="WP_101918021.1">
    <property type="nucleotide sequence ID" value="NZ_JAFMUR010000001.1"/>
</dbReference>
<evidence type="ECO:0008006" key="3">
    <source>
        <dbReference type="Google" id="ProtNLM"/>
    </source>
</evidence>
<reference evidence="2" key="1">
    <citation type="submission" date="2017-11" db="EMBL/GenBank/DDBJ databases">
        <authorList>
            <person name="Duchaud E."/>
        </authorList>
    </citation>
    <scope>NUCLEOTIDE SEQUENCE [LARGE SCALE GENOMIC DNA]</scope>
    <source>
        <strain evidence="2">Tenacibaculum sp. TNO020</strain>
    </source>
</reference>
<evidence type="ECO:0000313" key="1">
    <source>
        <dbReference type="EMBL" id="SOS75391.1"/>
    </source>
</evidence>
<accession>A0A2H1YJ24</accession>
<sequence length="124" mass="13837">MQELLDNLVQNVKENIPGYIAISVAEMSSGECLISNSNVPEFDTTLAAAYNVEIINAKRKAIKTLGLNESLNDIHFNLDKQIHLIDIAPSGEYFVYLAIDSKKANVALSRKLLKRFTKDLNNEL</sequence>
<dbReference type="OrthoDB" id="572168at2"/>
<evidence type="ECO:0000313" key="2">
    <source>
        <dbReference type="Proteomes" id="UP000234211"/>
    </source>
</evidence>
<name>A0A2H1YJ24_9FLAO</name>